<feature type="transmembrane region" description="Helical" evidence="1">
    <location>
        <begin position="12"/>
        <end position="32"/>
    </location>
</feature>
<feature type="transmembrane region" description="Helical" evidence="1">
    <location>
        <begin position="172"/>
        <end position="194"/>
    </location>
</feature>
<dbReference type="Pfam" id="PF07187">
    <property type="entry name" value="DUF1405"/>
    <property type="match status" value="1"/>
</dbReference>
<feature type="transmembrane region" description="Helical" evidence="1">
    <location>
        <begin position="73"/>
        <end position="97"/>
    </location>
</feature>
<evidence type="ECO:0000313" key="3">
    <source>
        <dbReference type="Proteomes" id="UP000199695"/>
    </source>
</evidence>
<evidence type="ECO:0000256" key="1">
    <source>
        <dbReference type="SAM" id="Phobius"/>
    </source>
</evidence>
<dbReference type="Proteomes" id="UP000199695">
    <property type="component" value="Unassembled WGS sequence"/>
</dbReference>
<keyword evidence="1" id="KW-1133">Transmembrane helix</keyword>
<keyword evidence="1" id="KW-0472">Membrane</keyword>
<evidence type="ECO:0000313" key="2">
    <source>
        <dbReference type="EMBL" id="SEN28490.1"/>
    </source>
</evidence>
<accession>A0A1H8FA94</accession>
<gene>
    <name evidence="2" type="ORF">SAMN05444955_10887</name>
</gene>
<feature type="transmembrane region" description="Helical" evidence="1">
    <location>
        <begin position="109"/>
        <end position="127"/>
    </location>
</feature>
<dbReference type="InterPro" id="IPR009845">
    <property type="entry name" value="DUF1405"/>
</dbReference>
<keyword evidence="1" id="KW-0812">Transmembrane</keyword>
<feature type="transmembrane region" description="Helical" evidence="1">
    <location>
        <begin position="44"/>
        <end position="66"/>
    </location>
</feature>
<sequence length="210" mass="24095">MVQLFSLLDRRPFLWSLFVINFLGTIYGFYWYKNQLAVTDPKLIIFVPDSPTASGFFTLVLLLYLFSRRSPLLEAFASITLFKYGIWAVVMIIWGAVLDSAPFLEALSWQHWMLMVSHLGMAAQAVLYSPYYTFQSREILIVAAWTLLNDAFDYGLDIHPWLAASLEPYDHVVGWFTLILSFTTIILFAIFSLLPSSYRKRELPLLGAGK</sequence>
<dbReference type="AlphaFoldDB" id="A0A1H8FA94"/>
<proteinExistence type="predicted"/>
<reference evidence="2 3" key="1">
    <citation type="submission" date="2016-10" db="EMBL/GenBank/DDBJ databases">
        <authorList>
            <person name="de Groot N.N."/>
        </authorList>
    </citation>
    <scope>NUCLEOTIDE SEQUENCE [LARGE SCALE GENOMIC DNA]</scope>
    <source>
        <strain evidence="2 3">DSM 46701</strain>
    </source>
</reference>
<dbReference type="EMBL" id="FOCQ01000008">
    <property type="protein sequence ID" value="SEN28490.1"/>
    <property type="molecule type" value="Genomic_DNA"/>
</dbReference>
<protein>
    <submittedName>
        <fullName evidence="2">Uncharacterized membrane protein YpjA</fullName>
    </submittedName>
</protein>
<feature type="transmembrane region" description="Helical" evidence="1">
    <location>
        <begin position="139"/>
        <end position="156"/>
    </location>
</feature>
<organism evidence="2 3">
    <name type="scientific">Lihuaxuella thermophila</name>
    <dbReference type="NCBI Taxonomy" id="1173111"/>
    <lineage>
        <taxon>Bacteria</taxon>
        <taxon>Bacillati</taxon>
        <taxon>Bacillota</taxon>
        <taxon>Bacilli</taxon>
        <taxon>Bacillales</taxon>
        <taxon>Thermoactinomycetaceae</taxon>
        <taxon>Lihuaxuella</taxon>
    </lineage>
</organism>
<dbReference type="STRING" id="1173111.SAMN05444955_10887"/>
<dbReference type="PANTHER" id="PTHR40042:SF1">
    <property type="entry name" value="DUF1405 DOMAIN-CONTAINING PROTEIN"/>
    <property type="match status" value="1"/>
</dbReference>
<name>A0A1H8FA94_9BACL</name>
<dbReference type="PANTHER" id="PTHR40042">
    <property type="entry name" value="HYPOTHETICAL MEMBRANE SPANNING PROTEIN"/>
    <property type="match status" value="1"/>
</dbReference>
<keyword evidence="3" id="KW-1185">Reference proteome</keyword>